<dbReference type="Pfam" id="PF18339">
    <property type="entry name" value="Tudor_1_RapA"/>
    <property type="match status" value="1"/>
</dbReference>
<dbReference type="InterPro" id="IPR057342">
    <property type="entry name" value="DEXDc_RapA"/>
</dbReference>
<evidence type="ECO:0000256" key="1">
    <source>
        <dbReference type="ARBA" id="ARBA00022741"/>
    </source>
</evidence>
<protein>
    <recommendedName>
        <fullName evidence="9">RNA polymerase-associated protein RapA</fullName>
        <ecNumber evidence="9">3.6.4.-</ecNumber>
    </recommendedName>
    <alternativeName>
        <fullName evidence="9">ATP-dependent helicase HepA</fullName>
    </alternativeName>
</protein>
<dbReference type="InterPro" id="IPR049730">
    <property type="entry name" value="SNF2/RAD54-like_C"/>
</dbReference>
<comment type="similarity">
    <text evidence="9">Belongs to the SNF2/RAD54 helicase family. RapA subfamily.</text>
</comment>
<dbReference type="SUPFAM" id="SSF52540">
    <property type="entry name" value="P-loop containing nucleoside triphosphate hydrolases"/>
    <property type="match status" value="2"/>
</dbReference>
<dbReference type="PROSITE" id="PS51194">
    <property type="entry name" value="HELICASE_CTER"/>
    <property type="match status" value="1"/>
</dbReference>
<dbReference type="Pfam" id="PF18337">
    <property type="entry name" value="Tudor_RapA"/>
    <property type="match status" value="1"/>
</dbReference>
<keyword evidence="1 9" id="KW-0547">Nucleotide-binding</keyword>
<dbReference type="Pfam" id="PF12137">
    <property type="entry name" value="RapA_C"/>
    <property type="match status" value="1"/>
</dbReference>
<dbReference type="Gene3D" id="6.10.140.1500">
    <property type="match status" value="1"/>
</dbReference>
<evidence type="ECO:0000313" key="13">
    <source>
        <dbReference type="Proteomes" id="UP000765845"/>
    </source>
</evidence>
<dbReference type="SMART" id="SM00490">
    <property type="entry name" value="HELICc"/>
    <property type="match status" value="1"/>
</dbReference>
<dbReference type="Gene3D" id="2.30.30.140">
    <property type="match status" value="1"/>
</dbReference>
<dbReference type="Gene3D" id="3.30.360.80">
    <property type="match status" value="1"/>
</dbReference>
<evidence type="ECO:0000256" key="5">
    <source>
        <dbReference type="ARBA" id="ARBA00023015"/>
    </source>
</evidence>
<dbReference type="Gene3D" id="2.30.30.930">
    <property type="match status" value="1"/>
</dbReference>
<sequence length="956" mass="107426">MSEPFIAGQRWISTPEPDLGLGIILEAINRRVVIAFPAVEEERTYAADRAPLSRVQFQPGDEINVPELAPLKVREVQEHNGCLVYFSEDAEGNVHPVPEQILSAQIQLHSAKDRLLAGQLDHPRRFQLRVSTIEQRNRAAANHSRGLLGARVELLPHQFYIADSVAQRAQPRVLLADEVGLGKTIEAGLILHQQYLDERIKRIVILVPESLVHQWLVEMRRRFNLNFSIFNEARCREIDPYRDDADTIFFDEEAEKEIEQNPFESEQLIIASVDWLAEHPRRGQQLADAGWDTLVVDEAHHLQWQEDGNSSKGYQLLEKLCASIPSVLLLTATPENAGIEGHFARLRLLDPERYSDLNAFRQEQSSYSDISELIGSLQEDATAALANPRLAEYLDTDLLSALQQGSDSAVDDAIAALLDRFGTGRSLFRNSRASVGGFPARRLHEHPLEAPALYAQVAPELELAAQLQPELVLGEDWTSSDPRVQWLEKLLLQEPDARTLLICANTETARELELFMRLRRGIASAVFHEELSLLERDRAAAYFADPDDGAQLLVCSEIGSEGRNFQFAENLVLFDLPLNPDLLEQRIGRLDRIGRVGEVNIHVPYYSGSAQQDLLSWYRDALAIFDEPCTIGSAMVNEFDARLQQCLTSNTDVGALITQGAQRAAELRAELHSGRNRLLELNSCRKAVAQRLVAQVEEEQRSGELADYVEQLADQFGLEHEDHSDNTIILRPGDHMISDAFSQLPEEGLTGTFDRRRALSREDMAFLTWEHPLLRDAMDLIANGDFGSACIATLSVKGLPPGTLLLEAYYSPAVRAPVSLQLDRYLPTHSERLLMDAKGRNLADKVSHQQLNGLCQKLKRSLIPALMRQIRDPLTELLNTVEAQGKVTESSWRQQALENYNKQRNSERSRLQALAQRNPDIGEEALQHFDTSTEQGQQYLSQLQLNLNALRLAIVS</sequence>
<keyword evidence="13" id="KW-1185">Reference proteome</keyword>
<evidence type="ECO:0000259" key="11">
    <source>
        <dbReference type="PROSITE" id="PS51194"/>
    </source>
</evidence>
<organism evidence="12 13">
    <name type="scientific">Spongiibacter thalassae</name>
    <dbReference type="NCBI Taxonomy" id="2721624"/>
    <lineage>
        <taxon>Bacteria</taxon>
        <taxon>Pseudomonadati</taxon>
        <taxon>Pseudomonadota</taxon>
        <taxon>Gammaproteobacteria</taxon>
        <taxon>Cellvibrionales</taxon>
        <taxon>Spongiibacteraceae</taxon>
        <taxon>Spongiibacter</taxon>
    </lineage>
</organism>
<dbReference type="InterPro" id="IPR022737">
    <property type="entry name" value="RapA_C"/>
</dbReference>
<dbReference type="InterPro" id="IPR023949">
    <property type="entry name" value="Helicase_RapA"/>
</dbReference>
<dbReference type="InterPro" id="IPR038718">
    <property type="entry name" value="SNF2-like_sf"/>
</dbReference>
<evidence type="ECO:0000256" key="7">
    <source>
        <dbReference type="ARBA" id="ARBA00023159"/>
    </source>
</evidence>
<evidence type="ECO:0000256" key="8">
    <source>
        <dbReference type="ARBA" id="ARBA00023163"/>
    </source>
</evidence>
<dbReference type="Proteomes" id="UP000765845">
    <property type="component" value="Unassembled WGS sequence"/>
</dbReference>
<dbReference type="Gene3D" id="3.40.50.300">
    <property type="entry name" value="P-loop containing nucleotide triphosphate hydrolases"/>
    <property type="match status" value="1"/>
</dbReference>
<proteinExistence type="inferred from homology"/>
<evidence type="ECO:0000313" key="12">
    <source>
        <dbReference type="EMBL" id="NKI16222.1"/>
    </source>
</evidence>
<dbReference type="InterPro" id="IPR040766">
    <property type="entry name" value="Tudor_2_RapA"/>
</dbReference>
<keyword evidence="2 9" id="KW-0378">Hydrolase</keyword>
<keyword evidence="6 9" id="KW-0238">DNA-binding</keyword>
<evidence type="ECO:0000256" key="2">
    <source>
        <dbReference type="ARBA" id="ARBA00022801"/>
    </source>
</evidence>
<dbReference type="HAMAP" id="MF_01821">
    <property type="entry name" value="Helicase_RapA"/>
    <property type="match status" value="1"/>
</dbReference>
<feature type="domain" description="Helicase ATP-binding" evidence="10">
    <location>
        <begin position="164"/>
        <end position="352"/>
    </location>
</feature>
<dbReference type="Gene3D" id="3.40.50.10810">
    <property type="entry name" value="Tandem AAA-ATPase domain"/>
    <property type="match status" value="1"/>
</dbReference>
<dbReference type="NCBIfam" id="NF003426">
    <property type="entry name" value="PRK04914.1"/>
    <property type="match status" value="1"/>
</dbReference>
<dbReference type="RefSeq" id="WP_168448752.1">
    <property type="nucleotide sequence ID" value="NZ_JAAWWK010000001.1"/>
</dbReference>
<dbReference type="PANTHER" id="PTHR45766">
    <property type="entry name" value="DNA ANNEALING HELICASE AND ENDONUCLEASE ZRANB3 FAMILY MEMBER"/>
    <property type="match status" value="1"/>
</dbReference>
<keyword evidence="3 9" id="KW-0347">Helicase</keyword>
<dbReference type="PANTHER" id="PTHR45766:SF6">
    <property type="entry name" value="SWI_SNF-RELATED MATRIX-ASSOCIATED ACTIN-DEPENDENT REGULATOR OF CHROMATIN SUBFAMILY A-LIKE PROTEIN 1"/>
    <property type="match status" value="1"/>
</dbReference>
<dbReference type="Pfam" id="PF00271">
    <property type="entry name" value="Helicase_C"/>
    <property type="match status" value="1"/>
</dbReference>
<dbReference type="Pfam" id="PF00176">
    <property type="entry name" value="SNF2-rel_dom"/>
    <property type="match status" value="1"/>
</dbReference>
<dbReference type="InterPro" id="IPR001650">
    <property type="entry name" value="Helicase_C-like"/>
</dbReference>
<keyword evidence="7 9" id="KW-0010">Activator</keyword>
<comment type="function">
    <text evidence="9">Transcription regulator that activates transcription by stimulating RNA polymerase (RNAP) recycling in case of stress conditions such as supercoiled DNA or high salt concentrations. Probably acts by releasing the RNAP, when it is trapped or immobilized on tightly supercoiled DNA. Does not activate transcription on linear DNA. Probably not involved in DNA repair.</text>
</comment>
<evidence type="ECO:0000256" key="3">
    <source>
        <dbReference type="ARBA" id="ARBA00022806"/>
    </source>
</evidence>
<dbReference type="InterPro" id="IPR027417">
    <property type="entry name" value="P-loop_NTPase"/>
</dbReference>
<dbReference type="InterPro" id="IPR000330">
    <property type="entry name" value="SNF2_N"/>
</dbReference>
<evidence type="ECO:0000256" key="6">
    <source>
        <dbReference type="ARBA" id="ARBA00023125"/>
    </source>
</evidence>
<dbReference type="InterPro" id="IPR040765">
    <property type="entry name" value="Tudor_1_RapA"/>
</dbReference>
<dbReference type="EMBL" id="JAAWWK010000001">
    <property type="protein sequence ID" value="NKI16222.1"/>
    <property type="molecule type" value="Genomic_DNA"/>
</dbReference>
<evidence type="ECO:0000256" key="9">
    <source>
        <dbReference type="HAMAP-Rule" id="MF_01821"/>
    </source>
</evidence>
<accession>A0ABX1GCI8</accession>
<feature type="short sequence motif" description="DEAH box" evidence="9">
    <location>
        <begin position="297"/>
        <end position="300"/>
    </location>
</feature>
<reference evidence="12 13" key="1">
    <citation type="submission" date="2020-04" db="EMBL/GenBank/DDBJ databases">
        <authorList>
            <person name="Yoon J."/>
        </authorList>
    </citation>
    <scope>NUCLEOTIDE SEQUENCE [LARGE SCALE GENOMIC DNA]</scope>
    <source>
        <strain evidence="12 13">KMU-166</strain>
    </source>
</reference>
<dbReference type="CDD" id="cd18011">
    <property type="entry name" value="DEXDc_RapA"/>
    <property type="match status" value="1"/>
</dbReference>
<name>A0ABX1GCI8_9GAMM</name>
<evidence type="ECO:0000256" key="4">
    <source>
        <dbReference type="ARBA" id="ARBA00022840"/>
    </source>
</evidence>
<feature type="domain" description="Helicase C-terminal" evidence="11">
    <location>
        <begin position="486"/>
        <end position="654"/>
    </location>
</feature>
<keyword evidence="5 9" id="KW-0805">Transcription regulation</keyword>
<dbReference type="PROSITE" id="PS51192">
    <property type="entry name" value="HELICASE_ATP_BIND_1"/>
    <property type="match status" value="1"/>
</dbReference>
<dbReference type="InterPro" id="IPR014001">
    <property type="entry name" value="Helicase_ATP-bd"/>
</dbReference>
<gene>
    <name evidence="9 12" type="primary">rapA</name>
    <name evidence="12" type="ORF">HCU74_02195</name>
</gene>
<feature type="binding site" evidence="9">
    <location>
        <begin position="177"/>
        <end position="184"/>
    </location>
    <ligand>
        <name>ATP</name>
        <dbReference type="ChEBI" id="CHEBI:30616"/>
    </ligand>
</feature>
<dbReference type="EC" id="3.6.4.-" evidence="9"/>
<dbReference type="CDD" id="cd18793">
    <property type="entry name" value="SF2_C_SNF"/>
    <property type="match status" value="1"/>
</dbReference>
<comment type="caution">
    <text evidence="12">The sequence shown here is derived from an EMBL/GenBank/DDBJ whole genome shotgun (WGS) entry which is preliminary data.</text>
</comment>
<comment type="subunit">
    <text evidence="9">Interacts with the RNAP. Has a higher affinity for the core RNAP than for the holoenzyme. Its ATPase activity is stimulated by binding to RNAP.</text>
</comment>
<keyword evidence="4 9" id="KW-0067">ATP-binding</keyword>
<keyword evidence="8 9" id="KW-0804">Transcription</keyword>
<dbReference type="SMART" id="SM00487">
    <property type="entry name" value="DEXDc"/>
    <property type="match status" value="1"/>
</dbReference>
<evidence type="ECO:0000259" key="10">
    <source>
        <dbReference type="PROSITE" id="PS51192"/>
    </source>
</evidence>